<evidence type="ECO:0000256" key="1">
    <source>
        <dbReference type="PROSITE-ProRule" id="PRU00708"/>
    </source>
</evidence>
<dbReference type="PROSITE" id="PS51375">
    <property type="entry name" value="PPR"/>
    <property type="match status" value="2"/>
</dbReference>
<proteinExistence type="predicted"/>
<feature type="repeat" description="PPR" evidence="1">
    <location>
        <begin position="220"/>
        <end position="254"/>
    </location>
</feature>
<dbReference type="GO" id="GO:0005739">
    <property type="term" value="C:mitochondrion"/>
    <property type="evidence" value="ECO:0007669"/>
    <property type="project" value="TreeGrafter"/>
</dbReference>
<dbReference type="RefSeq" id="XP_022646972.1">
    <property type="nucleotide sequence ID" value="XM_022791237.1"/>
</dbReference>
<dbReference type="Pfam" id="PF01535">
    <property type="entry name" value="PPR"/>
    <property type="match status" value="1"/>
</dbReference>
<dbReference type="GO" id="GO:0070129">
    <property type="term" value="P:regulation of mitochondrial translation"/>
    <property type="evidence" value="ECO:0007669"/>
    <property type="project" value="TreeGrafter"/>
</dbReference>
<dbReference type="Pfam" id="PF13812">
    <property type="entry name" value="PPR_3"/>
    <property type="match status" value="1"/>
</dbReference>
<dbReference type="EnsemblMetazoa" id="XM_022791237">
    <property type="protein sequence ID" value="XP_022646972"/>
    <property type="gene ID" value="LOC111244295"/>
</dbReference>
<dbReference type="GO" id="GO:0005634">
    <property type="term" value="C:nucleus"/>
    <property type="evidence" value="ECO:0007669"/>
    <property type="project" value="TreeGrafter"/>
</dbReference>
<dbReference type="InterPro" id="IPR011990">
    <property type="entry name" value="TPR-like_helical_dom_sf"/>
</dbReference>
<keyword evidence="3" id="KW-1185">Reference proteome</keyword>
<dbReference type="GO" id="GO:0003730">
    <property type="term" value="F:mRNA 3'-UTR binding"/>
    <property type="evidence" value="ECO:0007669"/>
    <property type="project" value="TreeGrafter"/>
</dbReference>
<evidence type="ECO:0000313" key="3">
    <source>
        <dbReference type="Proteomes" id="UP000594260"/>
    </source>
</evidence>
<dbReference type="OMA" id="HIDRNKI"/>
<dbReference type="FunCoup" id="A0A7M7J520">
    <property type="interactions" value="1696"/>
</dbReference>
<dbReference type="OrthoDB" id="185373at2759"/>
<protein>
    <recommendedName>
        <fullName evidence="4">Leucine-rich PPR motif-containing protein, mitochondrial</fullName>
    </recommendedName>
</protein>
<reference evidence="2" key="1">
    <citation type="submission" date="2021-01" db="UniProtKB">
        <authorList>
            <consortium name="EnsemblMetazoa"/>
        </authorList>
    </citation>
    <scope>IDENTIFICATION</scope>
</reference>
<dbReference type="InParanoid" id="A0A7M7J520"/>
<name>A0A7M7J520_VARDE</name>
<evidence type="ECO:0000313" key="2">
    <source>
        <dbReference type="EnsemblMetazoa" id="XP_022646972"/>
    </source>
</evidence>
<dbReference type="InterPro" id="IPR033490">
    <property type="entry name" value="LRP130"/>
</dbReference>
<dbReference type="Proteomes" id="UP000594260">
    <property type="component" value="Unplaced"/>
</dbReference>
<accession>A0A7M7J520</accession>
<evidence type="ECO:0008006" key="4">
    <source>
        <dbReference type="Google" id="ProtNLM"/>
    </source>
</evidence>
<dbReference type="PANTHER" id="PTHR46669:SF1">
    <property type="entry name" value="LEUCINE-RICH PPR MOTIF-CONTAINING PROTEIN, MITOCHONDRIAL"/>
    <property type="match status" value="1"/>
</dbReference>
<sequence length="1297" mass="146598">MSPLMRMLGLGGRVSSKTHRFTQRRTVIAHRLPSRFVSSMPEPIFEMQRPVSPGGARRNRKNTVTARALDVNSLDSKLTIMDQYVRRCGRITRMSLEEAIKKGKEQGGLNSTQTLQLLRATGAFTRECSPEARTALTETVWKLANPKQLDISHYNALLQAYLENNTAFDPQTFLVQLKDAGVAPNRVTYQRLIQRFCDVGDVAGASKVIEFMKSERIPVSERVFNALIKGHVLTGDLESANKVLEAMTAAELHPSSETFTVFASSLIEKGFATKAFETIEGHNLSDEQILRLAKAFALKDDIESVKKVISKLPRSIGFGQDIINACFEILSHKKLAVAEIIFNHLPYDPSQGPSGNYFISQMVKSGLSLPDVTNFCNKLKEQGKNDDGLVTATHTSLQSADRSTCIDYVKLMSSNGYPLRPHMFYPIICKATHEAEIWDTLREMHSLKVPMSEELLIDYVLPRVNCEDSEKIIKKLLEAGCFLQRAVYYLAKYFLIEGQVDKCLALLNENDCPLTGSLITVAANMATPKNIGKSVQVLNKVFENQAPSKNARDLVGEFLRAVPNDTFNEAVGQVARQKQLQIGRTSYEQLLKRGDCVRALHINMVEDEALSQPSKYYRERRPIQPMATEEMEKRLRVLETQNADWHGLACRLLIAYSREREFDKVDKMLQKLENQELSGSVLASLIDLNVYKGDLQTALKYYTQVKKLENFVVDDFKVINLAALSVQEGHFAEAKDILNSHGFKDITDNCQQSAMRLVRATVEKNGIEEALKLVDEQVSKFSVITPSILGPIMKASLDKGDVNESLALFKNIANRYRVTPMKREFIIQLIAADANEVIDEVCAVSSELYGSFSTKIDLSTYYAECELFDKARELLRKCPLNRVQRRIESLCEGFVERKQVKELEAFVRLIAEFGYNQDELYYLLMRGYCRDDNIDKALEQWTRAQEENIILSNRTLRYLARVLERNGREVPFVVPSEFEPPAADNFENATSNNFNSILKHSVAEAVKFREESLKDGRPLTVFDESNLIAALTEDNQLKTALKIFREYLQAYKEGDMHLRSRTIRLLLSALAQEKMVDDLISLRPLLSDKLRKIYAYDDMMCNAYVAAGRISECLDILDKVPITETAGHGWINAVLDSHPDALGRICEVAKRLARDEKNLNMLRLIWTHLFSDGKYDEADALMAEFPQIPEQNLSVKRILSRMRENKDEVMSARLLAVLKEKVQPKRVYAIALSAHIDILLEKGLVEEAQKQLKDASADGFDVNTCHAKTLDTLKRELALQGKEVSFRGSEQSINAYA</sequence>
<dbReference type="KEGG" id="vde:111244295"/>
<dbReference type="PANTHER" id="PTHR46669">
    <property type="entry name" value="LEUCINE-RICH PPR MOTIF-CONTAINING PROTEIN, MITOCHONDRIAL"/>
    <property type="match status" value="1"/>
</dbReference>
<feature type="repeat" description="PPR" evidence="1">
    <location>
        <begin position="185"/>
        <end position="219"/>
    </location>
</feature>
<dbReference type="InterPro" id="IPR002885">
    <property type="entry name" value="PPR_rpt"/>
</dbReference>
<dbReference type="Gene3D" id="1.25.40.10">
    <property type="entry name" value="Tetratricopeptide repeat domain"/>
    <property type="match status" value="2"/>
</dbReference>
<organism evidence="2 3">
    <name type="scientific">Varroa destructor</name>
    <name type="common">Honeybee mite</name>
    <dbReference type="NCBI Taxonomy" id="109461"/>
    <lineage>
        <taxon>Eukaryota</taxon>
        <taxon>Metazoa</taxon>
        <taxon>Ecdysozoa</taxon>
        <taxon>Arthropoda</taxon>
        <taxon>Chelicerata</taxon>
        <taxon>Arachnida</taxon>
        <taxon>Acari</taxon>
        <taxon>Parasitiformes</taxon>
        <taxon>Mesostigmata</taxon>
        <taxon>Gamasina</taxon>
        <taxon>Dermanyssoidea</taxon>
        <taxon>Varroidae</taxon>
        <taxon>Varroa</taxon>
    </lineage>
</organism>
<dbReference type="GeneID" id="111244295"/>